<dbReference type="PROSITE" id="PS50943">
    <property type="entry name" value="HTH_CROC1"/>
    <property type="match status" value="1"/>
</dbReference>
<feature type="domain" description="HTH cro/C1-type" evidence="1">
    <location>
        <begin position="7"/>
        <end position="60"/>
    </location>
</feature>
<reference evidence="3" key="1">
    <citation type="submission" date="2018-02" db="EMBL/GenBank/DDBJ databases">
        <authorList>
            <person name="Holder M.E."/>
            <person name="Ajami N.J."/>
            <person name="Petrosino J.F."/>
        </authorList>
    </citation>
    <scope>NUCLEOTIDE SEQUENCE [LARGE SCALE GENOMIC DNA]</scope>
    <source>
        <strain evidence="3">CCUG 47711</strain>
    </source>
</reference>
<gene>
    <name evidence="2" type="ORF">C5Q98_03280</name>
</gene>
<evidence type="ECO:0000313" key="2">
    <source>
        <dbReference type="EMBL" id="AVM42311.1"/>
    </source>
</evidence>
<sequence>MIISKAILAIMEEQGMTQASLGRELDVSRQALNQRLKRDSMRTNELIDILDVLGYDLVIQPKGSRLEKGALKIERGK</sequence>
<name>A0A2S0KMP9_9FIRM</name>
<dbReference type="InterPro" id="IPR001387">
    <property type="entry name" value="Cro/C1-type_HTH"/>
</dbReference>
<proteinExistence type="predicted"/>
<dbReference type="Proteomes" id="UP000237947">
    <property type="component" value="Chromosome"/>
</dbReference>
<dbReference type="Pfam" id="PF01381">
    <property type="entry name" value="HTH_3"/>
    <property type="match status" value="1"/>
</dbReference>
<evidence type="ECO:0000259" key="1">
    <source>
        <dbReference type="PROSITE" id="PS50943"/>
    </source>
</evidence>
<evidence type="ECO:0000313" key="3">
    <source>
        <dbReference type="Proteomes" id="UP000237947"/>
    </source>
</evidence>
<dbReference type="KEGG" id="fsa:C5Q98_03280"/>
<dbReference type="AlphaFoldDB" id="A0A2S0KMP9"/>
<keyword evidence="3" id="KW-1185">Reference proteome</keyword>
<dbReference type="SUPFAM" id="SSF47413">
    <property type="entry name" value="lambda repressor-like DNA-binding domains"/>
    <property type="match status" value="1"/>
</dbReference>
<protein>
    <submittedName>
        <fullName evidence="2">XRE family transcriptional regulator</fullName>
    </submittedName>
</protein>
<dbReference type="InterPro" id="IPR010982">
    <property type="entry name" value="Lambda_DNA-bd_dom_sf"/>
</dbReference>
<accession>A0A2S0KMP9</accession>
<dbReference type="OrthoDB" id="2062347at2"/>
<dbReference type="CDD" id="cd00093">
    <property type="entry name" value="HTH_XRE"/>
    <property type="match status" value="1"/>
</dbReference>
<dbReference type="GO" id="GO:0003677">
    <property type="term" value="F:DNA binding"/>
    <property type="evidence" value="ECO:0007669"/>
    <property type="project" value="InterPro"/>
</dbReference>
<dbReference type="Gene3D" id="1.10.260.40">
    <property type="entry name" value="lambda repressor-like DNA-binding domains"/>
    <property type="match status" value="1"/>
</dbReference>
<organism evidence="2 3">
    <name type="scientific">Fastidiosipila sanguinis</name>
    <dbReference type="NCBI Taxonomy" id="236753"/>
    <lineage>
        <taxon>Bacteria</taxon>
        <taxon>Bacillati</taxon>
        <taxon>Bacillota</taxon>
        <taxon>Clostridia</taxon>
        <taxon>Eubacteriales</taxon>
        <taxon>Oscillospiraceae</taxon>
        <taxon>Fastidiosipila</taxon>
    </lineage>
</organism>
<dbReference type="EMBL" id="CP027226">
    <property type="protein sequence ID" value="AVM42311.1"/>
    <property type="molecule type" value="Genomic_DNA"/>
</dbReference>
<dbReference type="RefSeq" id="WP_106012294.1">
    <property type="nucleotide sequence ID" value="NZ_CP027226.1"/>
</dbReference>
<dbReference type="SMART" id="SM00530">
    <property type="entry name" value="HTH_XRE"/>
    <property type="match status" value="1"/>
</dbReference>